<dbReference type="RefSeq" id="WP_168986746.1">
    <property type="nucleotide sequence ID" value="NZ_CAWPHM010000022.1"/>
</dbReference>
<organism evidence="2 3">
    <name type="scientific">Azoarcus taiwanensis</name>
    <dbReference type="NCBI Taxonomy" id="666964"/>
    <lineage>
        <taxon>Bacteria</taxon>
        <taxon>Pseudomonadati</taxon>
        <taxon>Pseudomonadota</taxon>
        <taxon>Betaproteobacteria</taxon>
        <taxon>Rhodocyclales</taxon>
        <taxon>Zoogloeaceae</taxon>
        <taxon>Azoarcus</taxon>
    </lineage>
</organism>
<sequence length="115" mass="12619">MRTFLAFVIVLCLIGGLYLLQGPDFYWPDRRDPSHAAYLSGTASRLLGVALLLIAGLGVMAARQASRGTGRAAPRGWQIRFFVLTMLALGLIAIAFQMSDYGPNPESRQHLETPR</sequence>
<keyword evidence="1" id="KW-0812">Transmembrane</keyword>
<protein>
    <submittedName>
        <fullName evidence="2">Uncharacterized protein</fullName>
    </submittedName>
</protein>
<dbReference type="Proteomes" id="UP000599523">
    <property type="component" value="Unassembled WGS sequence"/>
</dbReference>
<evidence type="ECO:0000313" key="3">
    <source>
        <dbReference type="Proteomes" id="UP000599523"/>
    </source>
</evidence>
<name>A0A972F5X8_9RHOO</name>
<keyword evidence="1" id="KW-0472">Membrane</keyword>
<gene>
    <name evidence="2" type="ORF">GPA21_03070</name>
</gene>
<evidence type="ECO:0000256" key="1">
    <source>
        <dbReference type="SAM" id="Phobius"/>
    </source>
</evidence>
<keyword evidence="1" id="KW-1133">Transmembrane helix</keyword>
<feature type="transmembrane region" description="Helical" evidence="1">
    <location>
        <begin position="81"/>
        <end position="98"/>
    </location>
</feature>
<comment type="caution">
    <text evidence="2">The sequence shown here is derived from an EMBL/GenBank/DDBJ whole genome shotgun (WGS) entry which is preliminary data.</text>
</comment>
<keyword evidence="3" id="KW-1185">Reference proteome</keyword>
<dbReference type="AlphaFoldDB" id="A0A972F5X8"/>
<reference evidence="2" key="1">
    <citation type="submission" date="2019-12" db="EMBL/GenBank/DDBJ databases">
        <title>Comparative genomics gives insights into the taxonomy of the Azoarcus-Aromatoleum group and reveals separate origins of nif in the plant-associated Azoarcus and non-plant-associated Aromatoleum sub-groups.</title>
        <authorList>
            <person name="Lafos M."/>
            <person name="Maluk M."/>
            <person name="Batista M."/>
            <person name="Junghare M."/>
            <person name="Carmona M."/>
            <person name="Faoro H."/>
            <person name="Cruz L.M."/>
            <person name="Battistoni F."/>
            <person name="De Souza E."/>
            <person name="Pedrosa F."/>
            <person name="Chen W.-M."/>
            <person name="Poole P.S."/>
            <person name="Dixon R.A."/>
            <person name="James E.K."/>
        </authorList>
    </citation>
    <scope>NUCLEOTIDE SEQUENCE</scope>
    <source>
        <strain evidence="2">NSC3</strain>
    </source>
</reference>
<accession>A0A972F5X8</accession>
<evidence type="ECO:0000313" key="2">
    <source>
        <dbReference type="EMBL" id="NMG01954.1"/>
    </source>
</evidence>
<feature type="transmembrane region" description="Helical" evidence="1">
    <location>
        <begin position="43"/>
        <end position="61"/>
    </location>
</feature>
<dbReference type="EMBL" id="WTVM01000011">
    <property type="protein sequence ID" value="NMG01954.1"/>
    <property type="molecule type" value="Genomic_DNA"/>
</dbReference>
<proteinExistence type="predicted"/>